<dbReference type="GO" id="GO:0008270">
    <property type="term" value="F:zinc ion binding"/>
    <property type="evidence" value="ECO:0007669"/>
    <property type="project" value="UniProtKB-KW"/>
</dbReference>
<keyword evidence="1" id="KW-0862">Zinc</keyword>
<dbReference type="SMART" id="SM00355">
    <property type="entry name" value="ZnF_C2H2"/>
    <property type="match status" value="2"/>
</dbReference>
<evidence type="ECO:0000256" key="1">
    <source>
        <dbReference type="PROSITE-ProRule" id="PRU00042"/>
    </source>
</evidence>
<dbReference type="GeneID" id="20670767"/>
<feature type="compositionally biased region" description="Basic residues" evidence="2">
    <location>
        <begin position="281"/>
        <end position="292"/>
    </location>
</feature>
<dbReference type="Gene3D" id="3.30.160.60">
    <property type="entry name" value="Classic Zinc Finger"/>
    <property type="match status" value="1"/>
</dbReference>
<evidence type="ECO:0000259" key="3">
    <source>
        <dbReference type="PROSITE" id="PS50157"/>
    </source>
</evidence>
<organism evidence="4 5">
    <name type="scientific">Heterobasidion irregulare (strain TC 32-1)</name>
    <dbReference type="NCBI Taxonomy" id="747525"/>
    <lineage>
        <taxon>Eukaryota</taxon>
        <taxon>Fungi</taxon>
        <taxon>Dikarya</taxon>
        <taxon>Basidiomycota</taxon>
        <taxon>Agaricomycotina</taxon>
        <taxon>Agaricomycetes</taxon>
        <taxon>Russulales</taxon>
        <taxon>Bondarzewiaceae</taxon>
        <taxon>Heterobasidion</taxon>
        <taxon>Heterobasidion annosum species complex</taxon>
    </lineage>
</organism>
<dbReference type="InParanoid" id="W4K2N8"/>
<dbReference type="KEGG" id="hir:HETIRDRAFT_321576"/>
<dbReference type="PROSITE" id="PS50157">
    <property type="entry name" value="ZINC_FINGER_C2H2_2"/>
    <property type="match status" value="2"/>
</dbReference>
<name>W4K2N8_HETIT</name>
<reference evidence="4 5" key="1">
    <citation type="journal article" date="2012" name="New Phytol.">
        <title>Insight into trade-off between wood decay and parasitism from the genome of a fungal forest pathogen.</title>
        <authorList>
            <person name="Olson A."/>
            <person name="Aerts A."/>
            <person name="Asiegbu F."/>
            <person name="Belbahri L."/>
            <person name="Bouzid O."/>
            <person name="Broberg A."/>
            <person name="Canback B."/>
            <person name="Coutinho P.M."/>
            <person name="Cullen D."/>
            <person name="Dalman K."/>
            <person name="Deflorio G."/>
            <person name="van Diepen L.T."/>
            <person name="Dunand C."/>
            <person name="Duplessis S."/>
            <person name="Durling M."/>
            <person name="Gonthier P."/>
            <person name="Grimwood J."/>
            <person name="Fossdal C.G."/>
            <person name="Hansson D."/>
            <person name="Henrissat B."/>
            <person name="Hietala A."/>
            <person name="Himmelstrand K."/>
            <person name="Hoffmeister D."/>
            <person name="Hogberg N."/>
            <person name="James T.Y."/>
            <person name="Karlsson M."/>
            <person name="Kohler A."/>
            <person name="Kues U."/>
            <person name="Lee Y.H."/>
            <person name="Lin Y.C."/>
            <person name="Lind M."/>
            <person name="Lindquist E."/>
            <person name="Lombard V."/>
            <person name="Lucas S."/>
            <person name="Lunden K."/>
            <person name="Morin E."/>
            <person name="Murat C."/>
            <person name="Park J."/>
            <person name="Raffaello T."/>
            <person name="Rouze P."/>
            <person name="Salamov A."/>
            <person name="Schmutz J."/>
            <person name="Solheim H."/>
            <person name="Stahlberg J."/>
            <person name="Velez H."/>
            <person name="de Vries R.P."/>
            <person name="Wiebenga A."/>
            <person name="Woodward S."/>
            <person name="Yakovlev I."/>
            <person name="Garbelotto M."/>
            <person name="Martin F."/>
            <person name="Grigoriev I.V."/>
            <person name="Stenlid J."/>
        </authorList>
    </citation>
    <scope>NUCLEOTIDE SEQUENCE [LARGE SCALE GENOMIC DNA]</scope>
    <source>
        <strain evidence="4 5">TC 32-1</strain>
    </source>
</reference>
<feature type="domain" description="C2H2-type" evidence="3">
    <location>
        <begin position="302"/>
        <end position="332"/>
    </location>
</feature>
<accession>W4K2N8</accession>
<protein>
    <recommendedName>
        <fullName evidence="3">C2H2-type domain-containing protein</fullName>
    </recommendedName>
</protein>
<keyword evidence="1" id="KW-0863">Zinc-finger</keyword>
<evidence type="ECO:0000256" key="2">
    <source>
        <dbReference type="SAM" id="MobiDB-lite"/>
    </source>
</evidence>
<dbReference type="SUPFAM" id="SSF57667">
    <property type="entry name" value="beta-beta-alpha zinc fingers"/>
    <property type="match status" value="1"/>
</dbReference>
<keyword evidence="1" id="KW-0479">Metal-binding</keyword>
<dbReference type="EMBL" id="KI925460">
    <property type="protein sequence ID" value="ETW80082.1"/>
    <property type="molecule type" value="Genomic_DNA"/>
</dbReference>
<dbReference type="PROSITE" id="PS00028">
    <property type="entry name" value="ZINC_FINGER_C2H2_1"/>
    <property type="match status" value="1"/>
</dbReference>
<dbReference type="OrthoDB" id="3437960at2759"/>
<evidence type="ECO:0000313" key="4">
    <source>
        <dbReference type="EMBL" id="ETW80082.1"/>
    </source>
</evidence>
<dbReference type="Proteomes" id="UP000030671">
    <property type="component" value="Unassembled WGS sequence"/>
</dbReference>
<evidence type="ECO:0000313" key="5">
    <source>
        <dbReference type="Proteomes" id="UP000030671"/>
    </source>
</evidence>
<dbReference type="AlphaFoldDB" id="W4K2N8"/>
<feature type="region of interest" description="Disordered" evidence="2">
    <location>
        <begin position="275"/>
        <end position="296"/>
    </location>
</feature>
<proteinExistence type="predicted"/>
<dbReference type="HOGENOM" id="CLU_769574_0_0_1"/>
<sequence length="360" mass="39630">MTFPYEAFQLEEVAPLAWQRHLVLANCSVALPYANRAFAEGHPSLQEMASDRYVSGVWSRLKGRSTHCPYALTFLLPQGTSVVPSGPNQWTDAPSYPESVHAWAYPVHVVSVGDYTSLQWMLPTGGIVYPAAQVMCGLSSAQESPAAPYYPPPDCTPPHAGFTTGAAVDILTLRTRAIVCDTPLHMPTPRRVTINGSLARLVPSRPRWRPTPAELEDKFTGAAAVSTPASDHPPSAEGCFEGIALNKTTLKSRTPIHRNCPVNGDIPEAIKVSVQEPAPKQPKRARAPKKARGQTEYGTTKYNCDECLIGFRRPHEQKRHMRETIAHSRPTKRCDACGNKYLRTDALRAHKRSKHGARQI</sequence>
<gene>
    <name evidence="4" type="ORF">HETIRDRAFT_321576</name>
</gene>
<dbReference type="InterPro" id="IPR013087">
    <property type="entry name" value="Znf_C2H2_type"/>
</dbReference>
<feature type="domain" description="C2H2-type" evidence="3">
    <location>
        <begin position="332"/>
        <end position="360"/>
    </location>
</feature>
<keyword evidence="5" id="KW-1185">Reference proteome</keyword>
<dbReference type="InterPro" id="IPR036236">
    <property type="entry name" value="Znf_C2H2_sf"/>
</dbReference>
<dbReference type="RefSeq" id="XP_009548606.1">
    <property type="nucleotide sequence ID" value="XM_009550311.1"/>
</dbReference>